<dbReference type="Proteomes" id="UP001175211">
    <property type="component" value="Unassembled WGS sequence"/>
</dbReference>
<dbReference type="GO" id="GO:0008168">
    <property type="term" value="F:methyltransferase activity"/>
    <property type="evidence" value="ECO:0007669"/>
    <property type="project" value="UniProtKB-KW"/>
</dbReference>
<comment type="caution">
    <text evidence="2">The sequence shown here is derived from an EMBL/GenBank/DDBJ whole genome shotgun (WGS) entry which is preliminary data.</text>
</comment>
<dbReference type="InterPro" id="IPR029063">
    <property type="entry name" value="SAM-dependent_MTases_sf"/>
</dbReference>
<reference evidence="2" key="1">
    <citation type="submission" date="2023-06" db="EMBL/GenBank/DDBJ databases">
        <authorList>
            <consortium name="Lawrence Berkeley National Laboratory"/>
            <person name="Ahrendt S."/>
            <person name="Sahu N."/>
            <person name="Indic B."/>
            <person name="Wong-Bajracharya J."/>
            <person name="Merenyi Z."/>
            <person name="Ke H.-M."/>
            <person name="Monk M."/>
            <person name="Kocsube S."/>
            <person name="Drula E."/>
            <person name="Lipzen A."/>
            <person name="Balint B."/>
            <person name="Henrissat B."/>
            <person name="Andreopoulos B."/>
            <person name="Martin F.M."/>
            <person name="Harder C.B."/>
            <person name="Rigling D."/>
            <person name="Ford K.L."/>
            <person name="Foster G.D."/>
            <person name="Pangilinan J."/>
            <person name="Papanicolaou A."/>
            <person name="Barry K."/>
            <person name="LaButti K."/>
            <person name="Viragh M."/>
            <person name="Koriabine M."/>
            <person name="Yan M."/>
            <person name="Riley R."/>
            <person name="Champramary S."/>
            <person name="Plett K.L."/>
            <person name="Tsai I.J."/>
            <person name="Slot J."/>
            <person name="Sipos G."/>
            <person name="Plett J."/>
            <person name="Nagy L.G."/>
            <person name="Grigoriev I.V."/>
        </authorList>
    </citation>
    <scope>NUCLEOTIDE SEQUENCE</scope>
    <source>
        <strain evidence="2">CCBAS 213</strain>
    </source>
</reference>
<dbReference type="Pfam" id="PF13489">
    <property type="entry name" value="Methyltransf_23"/>
    <property type="match status" value="1"/>
</dbReference>
<gene>
    <name evidence="2" type="ORF">EV420DRAFT_1301152</name>
</gene>
<name>A0AA39TTX7_ARMTA</name>
<dbReference type="GO" id="GO:0032259">
    <property type="term" value="P:methylation"/>
    <property type="evidence" value="ECO:0007669"/>
    <property type="project" value="UniProtKB-KW"/>
</dbReference>
<accession>A0AA39TTX7</accession>
<proteinExistence type="predicted"/>
<dbReference type="AlphaFoldDB" id="A0AA39TTX7"/>
<dbReference type="RefSeq" id="XP_060337145.1">
    <property type="nucleotide sequence ID" value="XM_060468394.1"/>
</dbReference>
<dbReference type="SUPFAM" id="SSF53335">
    <property type="entry name" value="S-adenosyl-L-methionine-dependent methyltransferases"/>
    <property type="match status" value="1"/>
</dbReference>
<keyword evidence="2" id="KW-0808">Transferase</keyword>
<organism evidence="2 3">
    <name type="scientific">Armillaria tabescens</name>
    <name type="common">Ringless honey mushroom</name>
    <name type="synonym">Agaricus tabescens</name>
    <dbReference type="NCBI Taxonomy" id="1929756"/>
    <lineage>
        <taxon>Eukaryota</taxon>
        <taxon>Fungi</taxon>
        <taxon>Dikarya</taxon>
        <taxon>Basidiomycota</taxon>
        <taxon>Agaricomycotina</taxon>
        <taxon>Agaricomycetes</taxon>
        <taxon>Agaricomycetidae</taxon>
        <taxon>Agaricales</taxon>
        <taxon>Marasmiineae</taxon>
        <taxon>Physalacriaceae</taxon>
        <taxon>Desarmillaria</taxon>
    </lineage>
</organism>
<sequence>MVSHTFPKPLDGDSDDDSDVCSISSIPPFSPAPSVGGSSFTSYDASMRSLSPTPSVWSMTSSLRAEAYKQEFGRGLNNYSEIYRLPADAEELDRLDLQHNMFIEIMGKYIPPLPEVMADDVPGEQKAVLDLGCGSGRWIMEAALDFPHCSAVAVDLVPMQSPYMPPNCRSEVDDINLGLEHFYGDFNVVHCRLISSGIRDYAHLIDQISRVLRTGGLIDLMEFDFHCYDENYHRINLDTSTLASPWWPRWLSFLEMAARNRGGDVDAATHLHDWVSNHQSFENVAYNQYWIPVTPWRTDSAFDMRIGTAMRDDIFSFLKSGRPLLLGSGVPEQLVNELETNAYKELMEGNMRHYIRVQCVYASQTTTAKSPKSKPRELIPQLSLDCSSLVLSRNVLSITSSSCI</sequence>
<evidence type="ECO:0000256" key="1">
    <source>
        <dbReference type="SAM" id="MobiDB-lite"/>
    </source>
</evidence>
<dbReference type="PANTHER" id="PTHR43591">
    <property type="entry name" value="METHYLTRANSFERASE"/>
    <property type="match status" value="1"/>
</dbReference>
<keyword evidence="2" id="KW-0489">Methyltransferase</keyword>
<evidence type="ECO:0000313" key="3">
    <source>
        <dbReference type="Proteomes" id="UP001175211"/>
    </source>
</evidence>
<dbReference type="PANTHER" id="PTHR43591:SF24">
    <property type="entry name" value="2-METHOXY-6-POLYPRENYL-1,4-BENZOQUINOL METHYLASE, MITOCHONDRIAL"/>
    <property type="match status" value="1"/>
</dbReference>
<keyword evidence="3" id="KW-1185">Reference proteome</keyword>
<feature type="region of interest" description="Disordered" evidence="1">
    <location>
        <begin position="1"/>
        <end position="26"/>
    </location>
</feature>
<dbReference type="GeneID" id="85351942"/>
<dbReference type="Gene3D" id="3.40.50.150">
    <property type="entry name" value="Vaccinia Virus protein VP39"/>
    <property type="match status" value="1"/>
</dbReference>
<dbReference type="CDD" id="cd02440">
    <property type="entry name" value="AdoMet_MTases"/>
    <property type="match status" value="1"/>
</dbReference>
<protein>
    <submittedName>
        <fullName evidence="2">S-adenosyl-L-methionine-dependent methyltransferase</fullName>
    </submittedName>
</protein>
<evidence type="ECO:0000313" key="2">
    <source>
        <dbReference type="EMBL" id="KAK0466318.1"/>
    </source>
</evidence>
<dbReference type="EMBL" id="JAUEPS010000004">
    <property type="protein sequence ID" value="KAK0466318.1"/>
    <property type="molecule type" value="Genomic_DNA"/>
</dbReference>